<gene>
    <name evidence="1" type="ORF">SAMN04488598_1741</name>
    <name evidence="2" type="ORF">SAMN04515652_1675</name>
</gene>
<dbReference type="RefSeq" id="WP_089721060.1">
    <property type="nucleotide sequence ID" value="NZ_FNBJ01000074.1"/>
</dbReference>
<name>A0A1I0D941_9FIRM</name>
<organism evidence="2 3">
    <name type="scientific">Halanaerobium congolense</name>
    <dbReference type="NCBI Taxonomy" id="54121"/>
    <lineage>
        <taxon>Bacteria</taxon>
        <taxon>Bacillati</taxon>
        <taxon>Bacillota</taxon>
        <taxon>Clostridia</taxon>
        <taxon>Halanaerobiales</taxon>
        <taxon>Halanaerobiaceae</taxon>
        <taxon>Halanaerobium</taxon>
    </lineage>
</organism>
<dbReference type="AlphaFoldDB" id="A0A1I0D941"/>
<evidence type="ECO:0000313" key="4">
    <source>
        <dbReference type="Proteomes" id="UP000199519"/>
    </source>
</evidence>
<dbReference type="Proteomes" id="UP000198612">
    <property type="component" value="Unassembled WGS sequence"/>
</dbReference>
<proteinExistence type="predicted"/>
<evidence type="ECO:0000313" key="3">
    <source>
        <dbReference type="Proteomes" id="UP000198612"/>
    </source>
</evidence>
<dbReference type="EMBL" id="FNBJ01000074">
    <property type="protein sequence ID" value="SDG26369.1"/>
    <property type="molecule type" value="Genomic_DNA"/>
</dbReference>
<evidence type="ECO:0000313" key="2">
    <source>
        <dbReference type="EMBL" id="SET28787.1"/>
    </source>
</evidence>
<accession>A0A1I0D941</accession>
<sequence>MLTIDEFEEFVKMVLTKKMQEKLKFLKIRAEHSFKDDDYYCLTALRFDYAKTANRTGISDPTANRAVLLADVSLLRQRVYDLFLNLNRIIELELKKIKKYELNLIKKYLKLIPGEISSYKYKQAKKLIKRIQKPFLEWVDQSQIWDNAGFEAEDLSEDEEFREIKKIEESEKQKEEPEIETDELSEKEKFDNGLFKIKKKSKAFAKQPESIQVELYNIIKMSFTYKEKLLFESVYENDQDIHLAATKLSDSTVPVATAKKMLKSLDKKIENFF</sequence>
<dbReference type="Proteomes" id="UP000199519">
    <property type="component" value="Unassembled WGS sequence"/>
</dbReference>
<protein>
    <submittedName>
        <fullName evidence="2">Uncharacterized protein</fullName>
    </submittedName>
</protein>
<reference evidence="3 4" key="1">
    <citation type="submission" date="2016-10" db="EMBL/GenBank/DDBJ databases">
        <authorList>
            <person name="Varghese N."/>
            <person name="Submissions S."/>
        </authorList>
    </citation>
    <scope>NUCLEOTIDE SEQUENCE [LARGE SCALE GENOMIC DNA]</scope>
    <source>
        <strain evidence="1 4">WG2</strain>
        <strain evidence="2 3">WG5</strain>
    </source>
</reference>
<evidence type="ECO:0000313" key="1">
    <source>
        <dbReference type="EMBL" id="SDG26369.1"/>
    </source>
</evidence>
<keyword evidence="4" id="KW-1185">Reference proteome</keyword>
<dbReference type="EMBL" id="FOHG01000067">
    <property type="protein sequence ID" value="SET28787.1"/>
    <property type="molecule type" value="Genomic_DNA"/>
</dbReference>